<evidence type="ECO:0000256" key="1">
    <source>
        <dbReference type="ARBA" id="ARBA00022603"/>
    </source>
</evidence>
<feature type="region of interest" description="Disordered" evidence="5">
    <location>
        <begin position="1"/>
        <end position="27"/>
    </location>
</feature>
<comment type="caution">
    <text evidence="6">The sequence shown here is derived from an EMBL/GenBank/DDBJ whole genome shotgun (WGS) entry which is preliminary data.</text>
</comment>
<dbReference type="Pfam" id="PF00145">
    <property type="entry name" value="DNA_methylase"/>
    <property type="match status" value="1"/>
</dbReference>
<dbReference type="Gene3D" id="3.90.120.10">
    <property type="entry name" value="DNA Methylase, subunit A, domain 2"/>
    <property type="match status" value="1"/>
</dbReference>
<protein>
    <submittedName>
        <fullName evidence="6">DNA-cytosine methyltransferase</fullName>
    </submittedName>
</protein>
<dbReference type="InterPro" id="IPR029063">
    <property type="entry name" value="SAM-dependent_MTases_sf"/>
</dbReference>
<keyword evidence="2 6" id="KW-0808">Transferase</keyword>
<gene>
    <name evidence="6" type="ORF">CCC_01320</name>
</gene>
<dbReference type="REBASE" id="111791">
    <property type="entry name" value="M1.MmaMS1ORF1320P"/>
</dbReference>
<dbReference type="GO" id="GO:0009307">
    <property type="term" value="P:DNA restriction-modification system"/>
    <property type="evidence" value="ECO:0007669"/>
    <property type="project" value="UniProtKB-KW"/>
</dbReference>
<proteinExistence type="predicted"/>
<sequence length="340" mass="35365">MRRDHPPSREAGQGIAPTISARTRGGGGLGTDFDIDGGLIAEAFGGNNTSGPIEVATALNACSSASGRMDFESETFVATTLRARDLSRGVDSDCTDTLIAHSLRGEGFDASEDGTGRGTPLVPVSIAIPIQEAGARTGISTTDPRAGMGVGSDGDPMFTLQAGKQHAVAFNLRGRDGGAQAELDADNLASLRAASGGSSRSYVAFAQNQRDEVRPLDVAGALAAEPGTKQQTYVAFDCKAGTGFQTVEADGVTPTLRAMNALGRDNAGGQLAVQHGMAVRRLTPRECERLQGFPDDYTLIPWRGKPADRCPDGPRYRGLGNSMAVPVMSWIGSRIQAAGK</sequence>
<keyword evidence="3" id="KW-0680">Restriction system</keyword>
<dbReference type="AlphaFoldDB" id="A0A0C2YEW9"/>
<dbReference type="GO" id="GO:0003886">
    <property type="term" value="F:DNA (cytosine-5-)-methyltransferase activity"/>
    <property type="evidence" value="ECO:0007669"/>
    <property type="project" value="UniProtKB-EC"/>
</dbReference>
<evidence type="ECO:0000256" key="2">
    <source>
        <dbReference type="ARBA" id="ARBA00022679"/>
    </source>
</evidence>
<accession>A0A0C2YEW9</accession>
<evidence type="ECO:0000256" key="4">
    <source>
        <dbReference type="ARBA" id="ARBA00047422"/>
    </source>
</evidence>
<dbReference type="GO" id="GO:0032259">
    <property type="term" value="P:methylation"/>
    <property type="evidence" value="ECO:0007669"/>
    <property type="project" value="UniProtKB-KW"/>
</dbReference>
<evidence type="ECO:0000313" key="7">
    <source>
        <dbReference type="Proteomes" id="UP000031971"/>
    </source>
</evidence>
<name>A0A0C2YEW9_PARME</name>
<dbReference type="InterPro" id="IPR001525">
    <property type="entry name" value="C5_MeTfrase"/>
</dbReference>
<keyword evidence="1 6" id="KW-0489">Methyltransferase</keyword>
<dbReference type="STRING" id="272627.CCC_01320"/>
<evidence type="ECO:0000313" key="6">
    <source>
        <dbReference type="EMBL" id="KIL98259.1"/>
    </source>
</evidence>
<comment type="catalytic activity">
    <reaction evidence="4">
        <text>a 2'-deoxycytidine in DNA + S-adenosyl-L-methionine = a 5-methyl-2'-deoxycytidine in DNA + S-adenosyl-L-homocysteine + H(+)</text>
        <dbReference type="Rhea" id="RHEA:13681"/>
        <dbReference type="Rhea" id="RHEA-COMP:11369"/>
        <dbReference type="Rhea" id="RHEA-COMP:11370"/>
        <dbReference type="ChEBI" id="CHEBI:15378"/>
        <dbReference type="ChEBI" id="CHEBI:57856"/>
        <dbReference type="ChEBI" id="CHEBI:59789"/>
        <dbReference type="ChEBI" id="CHEBI:85452"/>
        <dbReference type="ChEBI" id="CHEBI:85454"/>
        <dbReference type="EC" id="2.1.1.37"/>
    </reaction>
</comment>
<organism evidence="6 7">
    <name type="scientific">Paramagnetospirillum magnetotacticum MS-1</name>
    <dbReference type="NCBI Taxonomy" id="272627"/>
    <lineage>
        <taxon>Bacteria</taxon>
        <taxon>Pseudomonadati</taxon>
        <taxon>Pseudomonadota</taxon>
        <taxon>Alphaproteobacteria</taxon>
        <taxon>Rhodospirillales</taxon>
        <taxon>Magnetospirillaceae</taxon>
        <taxon>Paramagnetospirillum</taxon>
    </lineage>
</organism>
<evidence type="ECO:0000256" key="5">
    <source>
        <dbReference type="SAM" id="MobiDB-lite"/>
    </source>
</evidence>
<dbReference type="Proteomes" id="UP000031971">
    <property type="component" value="Unassembled WGS sequence"/>
</dbReference>
<keyword evidence="7" id="KW-1185">Reference proteome</keyword>
<dbReference type="SUPFAM" id="SSF53335">
    <property type="entry name" value="S-adenosyl-L-methionine-dependent methyltransferases"/>
    <property type="match status" value="1"/>
</dbReference>
<reference evidence="6 7" key="1">
    <citation type="submission" date="2015-01" db="EMBL/GenBank/DDBJ databases">
        <title>Genome Sequence of Magnetospirillum magnetotacticum Strain MS-1.</title>
        <authorList>
            <person name="Marinov G.K."/>
            <person name="Smalley M.D."/>
            <person name="DeSalvo G."/>
        </authorList>
    </citation>
    <scope>NUCLEOTIDE SEQUENCE [LARGE SCALE GENOMIC DNA]</scope>
    <source>
        <strain evidence="6 7">MS-1</strain>
    </source>
</reference>
<evidence type="ECO:0000256" key="3">
    <source>
        <dbReference type="ARBA" id="ARBA00022747"/>
    </source>
</evidence>
<dbReference type="EMBL" id="JXSL01000030">
    <property type="protein sequence ID" value="KIL98259.1"/>
    <property type="molecule type" value="Genomic_DNA"/>
</dbReference>